<dbReference type="InterPro" id="IPR011990">
    <property type="entry name" value="TPR-like_helical_dom_sf"/>
</dbReference>
<dbReference type="Gene3D" id="1.25.40.10">
    <property type="entry name" value="Tetratricopeptide repeat domain"/>
    <property type="match status" value="1"/>
</dbReference>
<dbReference type="EMBL" id="SMAK01000005">
    <property type="protein sequence ID" value="TCT10711.1"/>
    <property type="molecule type" value="Genomic_DNA"/>
</dbReference>
<accession>A0A4R3MAV2</accession>
<comment type="caution">
    <text evidence="1">The sequence shown here is derived from an EMBL/GenBank/DDBJ whole genome shotgun (WGS) entry which is preliminary data.</text>
</comment>
<name>A0A4R3MAV2_9HYPH</name>
<keyword evidence="2" id="KW-1185">Reference proteome</keyword>
<dbReference type="Gene3D" id="1.20.58.320">
    <property type="entry name" value="TPR-like"/>
    <property type="match status" value="1"/>
</dbReference>
<proteinExistence type="predicted"/>
<reference evidence="1 2" key="1">
    <citation type="submission" date="2019-03" db="EMBL/GenBank/DDBJ databases">
        <title>Genomic Encyclopedia of Type Strains, Phase IV (KMG-IV): sequencing the most valuable type-strain genomes for metagenomic binning, comparative biology and taxonomic classification.</title>
        <authorList>
            <person name="Goeker M."/>
        </authorList>
    </citation>
    <scope>NUCLEOTIDE SEQUENCE [LARGE SCALE GENOMIC DNA]</scope>
    <source>
        <strain evidence="1 2">DSM 19345</strain>
    </source>
</reference>
<evidence type="ECO:0000313" key="2">
    <source>
        <dbReference type="Proteomes" id="UP000295678"/>
    </source>
</evidence>
<organism evidence="1 2">
    <name type="scientific">Tepidamorphus gemmatus</name>
    <dbReference type="NCBI Taxonomy" id="747076"/>
    <lineage>
        <taxon>Bacteria</taxon>
        <taxon>Pseudomonadati</taxon>
        <taxon>Pseudomonadota</taxon>
        <taxon>Alphaproteobacteria</taxon>
        <taxon>Hyphomicrobiales</taxon>
        <taxon>Tepidamorphaceae</taxon>
        <taxon>Tepidamorphus</taxon>
    </lineage>
</organism>
<dbReference type="Proteomes" id="UP000295678">
    <property type="component" value="Unassembled WGS sequence"/>
</dbReference>
<dbReference type="Pfam" id="PF06041">
    <property type="entry name" value="DUF924"/>
    <property type="match status" value="1"/>
</dbReference>
<sequence length="182" mass="20519">MTALPTQFDVLDFWWRAGASRWFAGGDAFDGACRERFLDLLEHAAAGGLADWEATPSGALALIIVLDQLSRNIYRGTPRAFAQDARALAVAERAVAAGFDRAYPMPARQFFYMPFEHSEDMRVQERSCDLFRATGDQDAYYWALVHMDAIRRFGRFPHRNVILGRATTPEEQRYLDSGGFSA</sequence>
<dbReference type="InterPro" id="IPR010323">
    <property type="entry name" value="DUF924"/>
</dbReference>
<dbReference type="SUPFAM" id="SSF48452">
    <property type="entry name" value="TPR-like"/>
    <property type="match status" value="1"/>
</dbReference>
<evidence type="ECO:0000313" key="1">
    <source>
        <dbReference type="EMBL" id="TCT10711.1"/>
    </source>
</evidence>
<protein>
    <submittedName>
        <fullName evidence="1">Uncharacterized protein (DUF924 family)</fullName>
    </submittedName>
</protein>
<gene>
    <name evidence="1" type="ORF">EDC22_105211</name>
</gene>
<dbReference type="AlphaFoldDB" id="A0A4R3MAV2"/>
<dbReference type="RefSeq" id="WP_132806548.1">
    <property type="nucleotide sequence ID" value="NZ_SMAK01000005.1"/>
</dbReference>
<dbReference type="OrthoDB" id="7593450at2"/>